<dbReference type="EMBL" id="CP035945">
    <property type="protein sequence ID" value="QBE98762.1"/>
    <property type="molecule type" value="Genomic_DNA"/>
</dbReference>
<protein>
    <submittedName>
        <fullName evidence="2">Uncharacterized protein</fullName>
    </submittedName>
</protein>
<feature type="transmembrane region" description="Helical" evidence="1">
    <location>
        <begin position="24"/>
        <end position="43"/>
    </location>
</feature>
<organism evidence="2 3">
    <name type="scientific">Blautia producta</name>
    <dbReference type="NCBI Taxonomy" id="33035"/>
    <lineage>
        <taxon>Bacteria</taxon>
        <taxon>Bacillati</taxon>
        <taxon>Bacillota</taxon>
        <taxon>Clostridia</taxon>
        <taxon>Lachnospirales</taxon>
        <taxon>Lachnospiraceae</taxon>
        <taxon>Blautia</taxon>
    </lineage>
</organism>
<proteinExistence type="predicted"/>
<sequence>MLLLYFLGAYIKKYNYCDKFRNKLLVKIFCFTTLANIALNLLISMLAGGKAHIPFARDCSAFVIIEATTLLMLFLKHEFHSESVNKIAKHVFAVYLFEGAIRQTAVWHSLVCLNPRRPPMRKHWSVRTPCPASLL</sequence>
<accession>A0A4P6M2W1</accession>
<gene>
    <name evidence="2" type="ORF">PMF13cell1_04328</name>
</gene>
<dbReference type="KEGG" id="bpro:PMF13cell1_04328"/>
<dbReference type="Proteomes" id="UP000289794">
    <property type="component" value="Chromosome"/>
</dbReference>
<evidence type="ECO:0000256" key="1">
    <source>
        <dbReference type="SAM" id="Phobius"/>
    </source>
</evidence>
<reference evidence="2 3" key="1">
    <citation type="submission" date="2019-01" db="EMBL/GenBank/DDBJ databases">
        <title>PMF-metabolizing Aryl O-demethylase.</title>
        <authorList>
            <person name="Kim M."/>
        </authorList>
    </citation>
    <scope>NUCLEOTIDE SEQUENCE [LARGE SCALE GENOMIC DNA]</scope>
    <source>
        <strain evidence="2 3">PMF1</strain>
    </source>
</reference>
<keyword evidence="1" id="KW-1133">Transmembrane helix</keyword>
<name>A0A4P6M2W1_9FIRM</name>
<dbReference type="AlphaFoldDB" id="A0A4P6M2W1"/>
<evidence type="ECO:0000313" key="2">
    <source>
        <dbReference type="EMBL" id="QBE98762.1"/>
    </source>
</evidence>
<keyword evidence="1" id="KW-0812">Transmembrane</keyword>
<keyword evidence="1" id="KW-0472">Membrane</keyword>
<evidence type="ECO:0000313" key="3">
    <source>
        <dbReference type="Proteomes" id="UP000289794"/>
    </source>
</evidence>